<dbReference type="EMBL" id="GL996506">
    <property type="protein sequence ID" value="EGW30178.1"/>
    <property type="molecule type" value="Genomic_DNA"/>
</dbReference>
<dbReference type="SUPFAM" id="SSF56112">
    <property type="entry name" value="Protein kinase-like (PK-like)"/>
    <property type="match status" value="1"/>
</dbReference>
<keyword evidence="3" id="KW-1185">Reference proteome</keyword>
<dbReference type="Gene3D" id="1.10.510.10">
    <property type="entry name" value="Transferase(Phosphotransferase) domain 1"/>
    <property type="match status" value="1"/>
</dbReference>
<dbReference type="KEGG" id="spaa:SPAPADRAFT_63791"/>
<accession>G3AVG0</accession>
<dbReference type="HOGENOM" id="CLU_1242744_0_0_1"/>
<evidence type="ECO:0000259" key="1">
    <source>
        <dbReference type="PROSITE" id="PS50011"/>
    </source>
</evidence>
<dbReference type="Proteomes" id="UP000000709">
    <property type="component" value="Unassembled WGS sequence"/>
</dbReference>
<dbReference type="GO" id="GO:0005737">
    <property type="term" value="C:cytoplasm"/>
    <property type="evidence" value="ECO:0007669"/>
    <property type="project" value="TreeGrafter"/>
</dbReference>
<dbReference type="PANTHER" id="PTHR24348">
    <property type="entry name" value="SERINE/THREONINE-PROTEIN KINASE UNC-51-RELATED"/>
    <property type="match status" value="1"/>
</dbReference>
<dbReference type="GO" id="GO:0004674">
    <property type="term" value="F:protein serine/threonine kinase activity"/>
    <property type="evidence" value="ECO:0007669"/>
    <property type="project" value="InterPro"/>
</dbReference>
<dbReference type="OrthoDB" id="4062651at2759"/>
<protein>
    <recommendedName>
        <fullName evidence="1">Protein kinase domain-containing protein</fullName>
    </recommendedName>
</protein>
<dbReference type="GO" id="GO:0010506">
    <property type="term" value="P:regulation of autophagy"/>
    <property type="evidence" value="ECO:0007669"/>
    <property type="project" value="InterPro"/>
</dbReference>
<dbReference type="PROSITE" id="PS50011">
    <property type="entry name" value="PROTEIN_KINASE_DOM"/>
    <property type="match status" value="1"/>
</dbReference>
<feature type="domain" description="Protein kinase" evidence="1">
    <location>
        <begin position="1"/>
        <end position="209"/>
    </location>
</feature>
<dbReference type="InterPro" id="IPR000719">
    <property type="entry name" value="Prot_kinase_dom"/>
</dbReference>
<dbReference type="STRING" id="619300.G3AVG0"/>
<feature type="non-terminal residue" evidence="2">
    <location>
        <position position="223"/>
    </location>
</feature>
<proteinExistence type="predicted"/>
<dbReference type="GeneID" id="18874915"/>
<dbReference type="RefSeq" id="XP_007377944.1">
    <property type="nucleotide sequence ID" value="XM_007377882.1"/>
</dbReference>
<dbReference type="eggNOG" id="KOG0590">
    <property type="taxonomic scope" value="Eukaryota"/>
</dbReference>
<dbReference type="InterPro" id="IPR008271">
    <property type="entry name" value="Ser/Thr_kinase_AS"/>
</dbReference>
<dbReference type="InterPro" id="IPR045269">
    <property type="entry name" value="Atg1-like"/>
</dbReference>
<sequence length="223" mass="26016">MKDAIFKQILTGVRYLHRKNIIHGDLKPENFLLDSDGIIKISDFGYSLDLNTNDYQQEILLNPRTIYCGTNSFKAPELFQIEHDINHNEFNFSDFFTSAEMLFKSWDYWALGMIYFQLFLMKAPWSMANPLQPMNIAYIKYSKEYPDSADKVHALMNELNSKHSTFKSNPAVALFKSLHYDSRESILGLLNPNPEKRLTPDDLLNTNWLTQVYADPKEFIKLL</sequence>
<name>G3AVG0_SPAPN</name>
<reference evidence="2 3" key="1">
    <citation type="journal article" date="2011" name="Proc. Natl. Acad. Sci. U.S.A.">
        <title>Comparative genomics of xylose-fermenting fungi for enhanced biofuel production.</title>
        <authorList>
            <person name="Wohlbach D.J."/>
            <person name="Kuo A."/>
            <person name="Sato T.K."/>
            <person name="Potts K.M."/>
            <person name="Salamov A.A."/>
            <person name="LaButti K.M."/>
            <person name="Sun H."/>
            <person name="Clum A."/>
            <person name="Pangilinan J.L."/>
            <person name="Lindquist E.A."/>
            <person name="Lucas S."/>
            <person name="Lapidus A."/>
            <person name="Jin M."/>
            <person name="Gunawan C."/>
            <person name="Balan V."/>
            <person name="Dale B.E."/>
            <person name="Jeffries T.W."/>
            <person name="Zinkel R."/>
            <person name="Barry K.W."/>
            <person name="Grigoriev I.V."/>
            <person name="Gasch A.P."/>
        </authorList>
    </citation>
    <scope>NUCLEOTIDE SEQUENCE [LARGE SCALE GENOMIC DNA]</scope>
    <source>
        <strain evidence="3">NRRL Y-27907 / 11-Y1</strain>
    </source>
</reference>
<dbReference type="PROSITE" id="PS00108">
    <property type="entry name" value="PROTEIN_KINASE_ST"/>
    <property type="match status" value="1"/>
</dbReference>
<evidence type="ECO:0000313" key="3">
    <source>
        <dbReference type="Proteomes" id="UP000000709"/>
    </source>
</evidence>
<gene>
    <name evidence="2" type="ORF">SPAPADRAFT_63791</name>
</gene>
<evidence type="ECO:0000313" key="2">
    <source>
        <dbReference type="EMBL" id="EGW30178.1"/>
    </source>
</evidence>
<dbReference type="GO" id="GO:0005524">
    <property type="term" value="F:ATP binding"/>
    <property type="evidence" value="ECO:0007669"/>
    <property type="project" value="InterPro"/>
</dbReference>
<dbReference type="InterPro" id="IPR011009">
    <property type="entry name" value="Kinase-like_dom_sf"/>
</dbReference>
<dbReference type="SMART" id="SM00220">
    <property type="entry name" value="S_TKc"/>
    <property type="match status" value="1"/>
</dbReference>
<dbReference type="AlphaFoldDB" id="G3AVG0"/>
<dbReference type="Pfam" id="PF00069">
    <property type="entry name" value="Pkinase"/>
    <property type="match status" value="1"/>
</dbReference>
<organism evidence="3">
    <name type="scientific">Spathaspora passalidarum (strain NRRL Y-27907 / 11-Y1)</name>
    <dbReference type="NCBI Taxonomy" id="619300"/>
    <lineage>
        <taxon>Eukaryota</taxon>
        <taxon>Fungi</taxon>
        <taxon>Dikarya</taxon>
        <taxon>Ascomycota</taxon>
        <taxon>Saccharomycotina</taxon>
        <taxon>Pichiomycetes</taxon>
        <taxon>Debaryomycetaceae</taxon>
        <taxon>Spathaspora</taxon>
    </lineage>
</organism>
<dbReference type="InParanoid" id="G3AVG0"/>